<dbReference type="InterPro" id="IPR045249">
    <property type="entry name" value="HARBI1-like"/>
</dbReference>
<protein>
    <submittedName>
        <fullName evidence="9">Nuclease harbi1-like protein</fullName>
    </submittedName>
</protein>
<gene>
    <name evidence="9" type="ORF">RF55_16386</name>
</gene>
<keyword evidence="10" id="KW-1185">Reference proteome</keyword>
<evidence type="ECO:0000256" key="7">
    <source>
        <dbReference type="ARBA" id="ARBA00023242"/>
    </source>
</evidence>
<dbReference type="GO" id="GO:0046872">
    <property type="term" value="F:metal ion binding"/>
    <property type="evidence" value="ECO:0007669"/>
    <property type="project" value="UniProtKB-KW"/>
</dbReference>
<organism evidence="9 10">
    <name type="scientific">Lasius niger</name>
    <name type="common">Black garden ant</name>
    <dbReference type="NCBI Taxonomy" id="67767"/>
    <lineage>
        <taxon>Eukaryota</taxon>
        <taxon>Metazoa</taxon>
        <taxon>Ecdysozoa</taxon>
        <taxon>Arthropoda</taxon>
        <taxon>Hexapoda</taxon>
        <taxon>Insecta</taxon>
        <taxon>Pterygota</taxon>
        <taxon>Neoptera</taxon>
        <taxon>Endopterygota</taxon>
        <taxon>Hymenoptera</taxon>
        <taxon>Apocrita</taxon>
        <taxon>Aculeata</taxon>
        <taxon>Formicoidea</taxon>
        <taxon>Formicidae</taxon>
        <taxon>Formicinae</taxon>
        <taxon>Lasius</taxon>
        <taxon>Lasius</taxon>
    </lineage>
</organism>
<dbReference type="GO" id="GO:0016787">
    <property type="term" value="F:hydrolase activity"/>
    <property type="evidence" value="ECO:0007669"/>
    <property type="project" value="UniProtKB-KW"/>
</dbReference>
<feature type="domain" description="DDE Tnp4" evidence="8">
    <location>
        <begin position="199"/>
        <end position="264"/>
    </location>
</feature>
<evidence type="ECO:0000256" key="3">
    <source>
        <dbReference type="ARBA" id="ARBA00006958"/>
    </source>
</evidence>
<dbReference type="PANTHER" id="PTHR22930:SF284">
    <property type="entry name" value="DDE TNP4 DOMAIN-CONTAINING PROTEIN"/>
    <property type="match status" value="1"/>
</dbReference>
<dbReference type="GO" id="GO:0004518">
    <property type="term" value="F:nuclease activity"/>
    <property type="evidence" value="ECO:0007669"/>
    <property type="project" value="UniProtKB-KW"/>
</dbReference>
<keyword evidence="6" id="KW-0378">Hydrolase</keyword>
<keyword evidence="7" id="KW-0539">Nucleus</keyword>
<accession>A0A0J7K425</accession>
<dbReference type="OrthoDB" id="7545208at2759"/>
<dbReference type="PaxDb" id="67767-A0A0J7K425"/>
<evidence type="ECO:0000256" key="1">
    <source>
        <dbReference type="ARBA" id="ARBA00001968"/>
    </source>
</evidence>
<evidence type="ECO:0000313" key="10">
    <source>
        <dbReference type="Proteomes" id="UP000036403"/>
    </source>
</evidence>
<evidence type="ECO:0000256" key="2">
    <source>
        <dbReference type="ARBA" id="ARBA00004123"/>
    </source>
</evidence>
<comment type="caution">
    <text evidence="9">The sequence shown here is derived from an EMBL/GenBank/DDBJ whole genome shotgun (WGS) entry which is preliminary data.</text>
</comment>
<dbReference type="EMBL" id="LBMM01014394">
    <property type="protein sequence ID" value="KMQ85193.1"/>
    <property type="molecule type" value="Genomic_DNA"/>
</dbReference>
<comment type="similarity">
    <text evidence="3">Belongs to the HARBI1 family.</text>
</comment>
<feature type="non-terminal residue" evidence="9">
    <location>
        <position position="284"/>
    </location>
</feature>
<comment type="cofactor">
    <cofactor evidence="1">
        <name>a divalent metal cation</name>
        <dbReference type="ChEBI" id="CHEBI:60240"/>
    </cofactor>
</comment>
<evidence type="ECO:0000259" key="8">
    <source>
        <dbReference type="Pfam" id="PF13359"/>
    </source>
</evidence>
<evidence type="ECO:0000256" key="4">
    <source>
        <dbReference type="ARBA" id="ARBA00022722"/>
    </source>
</evidence>
<keyword evidence="5" id="KW-0479">Metal-binding</keyword>
<evidence type="ECO:0000313" key="9">
    <source>
        <dbReference type="EMBL" id="KMQ85193.1"/>
    </source>
</evidence>
<dbReference type="Pfam" id="PF13359">
    <property type="entry name" value="DDE_Tnp_4"/>
    <property type="match status" value="1"/>
</dbReference>
<keyword evidence="4" id="KW-0540">Nuclease</keyword>
<proteinExistence type="inferred from homology"/>
<dbReference type="PANTHER" id="PTHR22930">
    <property type="match status" value="1"/>
</dbReference>
<comment type="subcellular location">
    <subcellularLocation>
        <location evidence="2">Nucleus</location>
    </subcellularLocation>
</comment>
<dbReference type="InterPro" id="IPR027806">
    <property type="entry name" value="HARBI1_dom"/>
</dbReference>
<dbReference type="Proteomes" id="UP000036403">
    <property type="component" value="Unassembled WGS sequence"/>
</dbReference>
<name>A0A0J7K425_LASNI</name>
<evidence type="ECO:0000256" key="5">
    <source>
        <dbReference type="ARBA" id="ARBA00022723"/>
    </source>
</evidence>
<reference evidence="9 10" key="1">
    <citation type="submission" date="2015-04" db="EMBL/GenBank/DDBJ databases">
        <title>Lasius niger genome sequencing.</title>
        <authorList>
            <person name="Konorov E.A."/>
            <person name="Nikitin M.A."/>
            <person name="Kirill M.V."/>
            <person name="Chang P."/>
        </authorList>
    </citation>
    <scope>NUCLEOTIDE SEQUENCE [LARGE SCALE GENOMIC DNA]</scope>
    <source>
        <tissue evidence="9">Whole</tissue>
    </source>
</reference>
<dbReference type="GO" id="GO:0005634">
    <property type="term" value="C:nucleus"/>
    <property type="evidence" value="ECO:0007669"/>
    <property type="project" value="UniProtKB-SubCell"/>
</dbReference>
<sequence>MDSNIILMIIMKYLVQARDEPIRYAEITMKKVISMYILYLRYKKLQEGKKKRKMWVRPIFTERRRLLQGASDNLLVEMRLGDAEKYFNYLRMSPIIFTELLNIVGPLIEKQHVVRQPIPARTRLEVTVRWLASGDSMTSLSYAYRIAQCTLSGIIPETCEAIWLSLKEKVLINPTEENWSTIAEDFETTCQFPHCIGAIDGKHVEIQAPLRSGSCYYNYKGKHSINLLAVSDAKNRFTIVDIGAEGRQSDGGVFENSGLPHLLETNALHIPLPTRLNNMDLDFP</sequence>
<evidence type="ECO:0000256" key="6">
    <source>
        <dbReference type="ARBA" id="ARBA00022801"/>
    </source>
</evidence>
<dbReference type="AlphaFoldDB" id="A0A0J7K425"/>
<dbReference type="STRING" id="67767.A0A0J7K425"/>